<evidence type="ECO:0000256" key="1">
    <source>
        <dbReference type="SAM" id="MobiDB-lite"/>
    </source>
</evidence>
<organism evidence="2">
    <name type="scientific">bioreactor metagenome</name>
    <dbReference type="NCBI Taxonomy" id="1076179"/>
    <lineage>
        <taxon>unclassified sequences</taxon>
        <taxon>metagenomes</taxon>
        <taxon>ecological metagenomes</taxon>
    </lineage>
</organism>
<feature type="compositionally biased region" description="Polar residues" evidence="1">
    <location>
        <begin position="119"/>
        <end position="128"/>
    </location>
</feature>
<dbReference type="EMBL" id="VSSQ01083664">
    <property type="protein sequence ID" value="MPN31919.1"/>
    <property type="molecule type" value="Genomic_DNA"/>
</dbReference>
<comment type="caution">
    <text evidence="2">The sequence shown here is derived from an EMBL/GenBank/DDBJ whole genome shotgun (WGS) entry which is preliminary data.</text>
</comment>
<evidence type="ECO:0000313" key="2">
    <source>
        <dbReference type="EMBL" id="MPN31919.1"/>
    </source>
</evidence>
<dbReference type="AlphaFoldDB" id="A0A645H1P5"/>
<feature type="compositionally biased region" description="Basic and acidic residues" evidence="1">
    <location>
        <begin position="14"/>
        <end position="24"/>
    </location>
</feature>
<sequence>MSRPRSAVGTRGVQQDEVRTDARLKTQGVSGLYRPRNLKPGSLLFQNPDPSRREFPALESGFRQQGGDLTGLDPPPGTHVQDGALLPEASDDSAHHHGRFPLRGGRSFIVPGKGRRVNGRSQANGIRK</sequence>
<name>A0A645H1P5_9ZZZZ</name>
<accession>A0A645H1P5</accession>
<proteinExistence type="predicted"/>
<reference evidence="2" key="1">
    <citation type="submission" date="2019-08" db="EMBL/GenBank/DDBJ databases">
        <authorList>
            <person name="Kucharzyk K."/>
            <person name="Murdoch R.W."/>
            <person name="Higgins S."/>
            <person name="Loffler F."/>
        </authorList>
    </citation>
    <scope>NUCLEOTIDE SEQUENCE</scope>
</reference>
<protein>
    <submittedName>
        <fullName evidence="2">Uncharacterized protein</fullName>
    </submittedName>
</protein>
<gene>
    <name evidence="2" type="ORF">SDC9_179394</name>
</gene>
<feature type="region of interest" description="Disordered" evidence="1">
    <location>
        <begin position="1"/>
        <end position="128"/>
    </location>
</feature>